<keyword evidence="3" id="KW-0812">Transmembrane</keyword>
<evidence type="ECO:0000256" key="3">
    <source>
        <dbReference type="SAM" id="Phobius"/>
    </source>
</evidence>
<dbReference type="InterPro" id="IPR050952">
    <property type="entry name" value="TRIM-NHL_E3_ligases"/>
</dbReference>
<dbReference type="PANTHER" id="PTHR24104:SF25">
    <property type="entry name" value="PROTEIN LIN-41"/>
    <property type="match status" value="1"/>
</dbReference>
<dbReference type="Gene3D" id="2.60.40.10">
    <property type="entry name" value="Immunoglobulins"/>
    <property type="match status" value="8"/>
</dbReference>
<feature type="transmembrane region" description="Helical" evidence="3">
    <location>
        <begin position="1818"/>
        <end position="1834"/>
    </location>
</feature>
<reference evidence="5 6" key="1">
    <citation type="submission" date="2016-10" db="EMBL/GenBank/DDBJ databases">
        <authorList>
            <person name="de Groot N.N."/>
        </authorList>
    </citation>
    <scope>NUCLEOTIDE SEQUENCE [LARGE SCALE GENOMIC DNA]</scope>
    <source>
        <strain evidence="5 6">DSM 22489</strain>
    </source>
</reference>
<dbReference type="SUPFAM" id="SSF63829">
    <property type="entry name" value="Calcium-dependent phosphotriesterase"/>
    <property type="match status" value="1"/>
</dbReference>
<dbReference type="Pfam" id="PF01436">
    <property type="entry name" value="NHL"/>
    <property type="match status" value="4"/>
</dbReference>
<dbReference type="SUPFAM" id="SSF101898">
    <property type="entry name" value="NHL repeat"/>
    <property type="match status" value="1"/>
</dbReference>
<evidence type="ECO:0000256" key="2">
    <source>
        <dbReference type="PROSITE-ProRule" id="PRU00504"/>
    </source>
</evidence>
<keyword evidence="6" id="KW-1185">Reference proteome</keyword>
<dbReference type="GO" id="GO:0008270">
    <property type="term" value="F:zinc ion binding"/>
    <property type="evidence" value="ECO:0007669"/>
    <property type="project" value="UniProtKB-KW"/>
</dbReference>
<evidence type="ECO:0000256" key="1">
    <source>
        <dbReference type="ARBA" id="ARBA00022737"/>
    </source>
</evidence>
<dbReference type="InterPro" id="IPR001258">
    <property type="entry name" value="NHL_repeat"/>
</dbReference>
<sequence>MNLRPWFRVCGSVASAILSVVVSGLVMGTGVSVQAQSLAMAPTTALGATSATQTATVTITTAGTLANINVLTQGAAGLDYAFVAGGTCATTTMYTVGQTCTVSFTFAPSKPWTRYGAISLSDSSGILLGNIYLVGTGTGPQVSYPLGASSVPTILANAFLHPKGIAVDGSGNVYVADTGNSTITELVAVGGVIPANPSPLTLGTGFSGPTSVAVDGAGNVFVADTGNNMVKELVAVNGVVSTTPVIVSIGSGYSSPSGVAVDASGNVYVADTANNAVEEIQSVNGVIPAAATPVTLSSAFSMPTGIAVDPSGNVYVADTNNSAVKEIVAVGGAIPATPTITPLGTGFQLPTGVAVDGNGNVYVGDSGNNAVKEILAVSGAIPASPTIVTLSSGFTSPSGLAVDGSFDLYVTNTGGNAAAELNAQTAPTVNFASTAVGQTSTDSPVTVPIANTGTDPLIFAIPGAGSNPAISTNFTIGAASTCPQTNSTATTPAQLAPGASCTNIVSFSPLMAGTISGALAITDNNLNLTTSTQSITLAGQATPGTVTLAMSTQSVPVNTASVTLSTSLTYGSGPAPTGAVTFSVNSGAAIPATCTGSSSPLQCTATYNTASLTANTYAVTANSAADSNYNSATTGTTLTITQATPTIALGTSGASSTVNGSVTLTATVTPTSGITPSGKVAFSTTVGSATSTISGCGSVALVASAGPTLTATCTTTSLVAGSNSVNATLQADTNFVSVTSSSITQAVAQGTPAITLGTSGANTTVNMPVTLTATVTPNSGITPSGTVAFNTVLGGVTSTIANCGTVALVSAAGPTLTATCQTSTLGLGSNSVTATIAADSNFFTATSGSVVQTVAVAPTTLVLSPTTASTVDSAITFTATLSSTSGFSPLTAGGTVGFTAGGVTIPGCAAVSVSGTSHTATCTTSSLVAPADQIGASYTPDTNFAASTAAPVTQTMAKNTPVISVSSTLPTTAVVNQTVTFTATVTPNGASGAGVVPTGSIIFSKGGTQLCGAVVVAGNSATGTGTASCAPNFTTSFSSTNIVATYSSDANFFAGTPGTVAQTVLAAPTATAVTSNPTSVGVNQNVTLTATVTAANSGAGYPGTQTPQSGTVNFYDSVNPTTSICSSPVSGGVVQSTCSYAPASLGTHVITASFTSTDNNFASTLASAMTGATITVGTSSVGLALTASGISGITVNQSGSFMASFNTFPTGLTSSPGTITYFDGSTAISGATCSNVPVSTTGTLPGACSYAFATAGQHPISAIFTPGPGGASFSTLTSNVVTVTPAKTATTLSITSPTAGATATTDQVLAFSATVAPVTSGATTPSGSVVFAYSLGGGAATTICTASVTTAASTSSAACSGPLPATGTYTITATYSSDSNFSAPASPTAVSQTVTKTATTLALVTPTSAAINTAGTYTATVSLPGSITDSASGLAMPTGTVTITDLNNPTVTCTANVVAATGVASCSLTPISSGSHSISASYSGDGNFSSSAVPTPQTVSVALETPTLTLTPSATSIVATQSVTFTAVLSFPSAQTADTPTNLPTGISISPAGYSCSNPTQTGSVTSYTYTCVVPTAATSSSTIQAAITYGGDGNYNAVTATPVTVAVQTFTPTVVVSSKSSTISFAQGYTSASDPFNPAVIKVTAATTSGFVDPLAITACSVTSGGTLVSTLTCAPTPASGTISGQTVVVSPTSQSTVTPIGTSYILNVTVTDTANSNLKMTATQPLTIVNFPASVNVLSVGTVTAQFTATAGQTGLQCGTEVYSLVSGTYVDDGLLSNINVSCSNFAENPAGTYTFTLTAGTKLSLLEKGGGKIEWAYMAAPFLLLLGLLPRMRRSRKALLQGALIFIVGLILSQATGCSSGGFVRSNGAGALDGSYLINIKSTSGATVAEVPFVVQD</sequence>
<name>A0A1H6AEU8_9BACT</name>
<dbReference type="PROSITE" id="PS51125">
    <property type="entry name" value="NHL"/>
    <property type="match status" value="2"/>
</dbReference>
<dbReference type="OrthoDB" id="97866at2"/>
<gene>
    <name evidence="5" type="ORF">SAMN05421819_3079</name>
</gene>
<feature type="repeat" description="NHL" evidence="2">
    <location>
        <begin position="300"/>
        <end position="325"/>
    </location>
</feature>
<keyword evidence="3" id="KW-0472">Membrane</keyword>
<dbReference type="Proteomes" id="UP000236728">
    <property type="component" value="Unassembled WGS sequence"/>
</dbReference>
<dbReference type="RefSeq" id="WP_160115180.1">
    <property type="nucleotide sequence ID" value="NZ_FNVA01000005.1"/>
</dbReference>
<evidence type="ECO:0000259" key="4">
    <source>
        <dbReference type="Pfam" id="PF16640"/>
    </source>
</evidence>
<dbReference type="Pfam" id="PF16640">
    <property type="entry name" value="Big_3_5"/>
    <property type="match status" value="1"/>
</dbReference>
<dbReference type="InterPro" id="IPR032109">
    <property type="entry name" value="Big_3_5"/>
</dbReference>
<accession>A0A1H6AEU8</accession>
<dbReference type="PANTHER" id="PTHR24104">
    <property type="entry name" value="E3 UBIQUITIN-PROTEIN LIGASE NHLRC1-RELATED"/>
    <property type="match status" value="1"/>
</dbReference>
<evidence type="ECO:0000313" key="5">
    <source>
        <dbReference type="EMBL" id="SEG46545.1"/>
    </source>
</evidence>
<keyword evidence="3" id="KW-1133">Transmembrane helix</keyword>
<dbReference type="InterPro" id="IPR013783">
    <property type="entry name" value="Ig-like_fold"/>
</dbReference>
<protein>
    <submittedName>
        <fullName evidence="5">Sugar lactone lactonase YvrE</fullName>
    </submittedName>
</protein>
<feature type="domain" description="Bacterial Ig-like" evidence="4">
    <location>
        <begin position="1406"/>
        <end position="1500"/>
    </location>
</feature>
<evidence type="ECO:0000313" key="6">
    <source>
        <dbReference type="Proteomes" id="UP000236728"/>
    </source>
</evidence>
<feature type="transmembrane region" description="Helical" evidence="3">
    <location>
        <begin position="1841"/>
        <end position="1860"/>
    </location>
</feature>
<dbReference type="EMBL" id="FNVA01000005">
    <property type="protein sequence ID" value="SEG46545.1"/>
    <property type="molecule type" value="Genomic_DNA"/>
</dbReference>
<organism evidence="5 6">
    <name type="scientific">Bryocella elongata</name>
    <dbReference type="NCBI Taxonomy" id="863522"/>
    <lineage>
        <taxon>Bacteria</taxon>
        <taxon>Pseudomonadati</taxon>
        <taxon>Acidobacteriota</taxon>
        <taxon>Terriglobia</taxon>
        <taxon>Terriglobales</taxon>
        <taxon>Acidobacteriaceae</taxon>
        <taxon>Bryocella</taxon>
    </lineage>
</organism>
<feature type="repeat" description="NHL" evidence="2">
    <location>
        <begin position="347"/>
        <end position="378"/>
    </location>
</feature>
<keyword evidence="1" id="KW-0677">Repeat</keyword>
<dbReference type="CDD" id="cd05819">
    <property type="entry name" value="NHL"/>
    <property type="match status" value="1"/>
</dbReference>
<proteinExistence type="predicted"/>
<dbReference type="Gene3D" id="2.40.10.500">
    <property type="match status" value="3"/>
</dbReference>